<sequence>DEEIDIGPTDKMTEDRRNKLFERGVNFDKQGKRDAALKCYMGCLQGLQHDTRFPLLPVCLRNIADIFYQKEECILFCIKPNFVRNLNLDLVSDDKAIHFVQAEKVYYESALIDTEGIQKKIEDIKKTKNLTSEVTEETIKADEFEELARALLDKKQPRMALEYAGKATKIRQQVLGDNHEVTKRSLDFFATVYAEAGQEQYQDSLNKYSHQASVDDSVLSSDGEPSPKPILRNRKSGSEERCAKLVLWLLFFICFVLLLILGSYLYCHMTRAVACTTFRTYLEEMQKSLRFYWYKYSSTGDRQYV</sequence>
<feature type="non-terminal residue" evidence="3">
    <location>
        <position position="1"/>
    </location>
</feature>
<dbReference type="InterPro" id="IPR011990">
    <property type="entry name" value="TPR-like_helical_dom_sf"/>
</dbReference>
<proteinExistence type="predicted"/>
<feature type="transmembrane region" description="Helical" evidence="1">
    <location>
        <begin position="245"/>
        <end position="266"/>
    </location>
</feature>
<keyword evidence="1" id="KW-0472">Membrane</keyword>
<feature type="domain" description="Consortin N-terminal" evidence="2">
    <location>
        <begin position="94"/>
        <end position="122"/>
    </location>
</feature>
<dbReference type="InterPro" id="IPR042318">
    <property type="entry name" value="Consortin"/>
</dbReference>
<protein>
    <recommendedName>
        <fullName evidence="2">Consortin N-terminal domain-containing protein</fullName>
    </recommendedName>
</protein>
<dbReference type="GO" id="GO:0042998">
    <property type="term" value="P:positive regulation of Golgi to plasma membrane protein transport"/>
    <property type="evidence" value="ECO:0007669"/>
    <property type="project" value="TreeGrafter"/>
</dbReference>
<evidence type="ECO:0000313" key="3">
    <source>
        <dbReference type="EMBL" id="KAK3093999.1"/>
    </source>
</evidence>
<dbReference type="PANTHER" id="PTHR28581:SF2">
    <property type="entry name" value="NUTRITIONALLY-REGULATED ADIPOSE AND CARDIAC ENRICHED PROTEIN HOMOLOG ISOFORM X1"/>
    <property type="match status" value="1"/>
</dbReference>
<dbReference type="InterPro" id="IPR054132">
    <property type="entry name" value="Consortin_N"/>
</dbReference>
<evidence type="ECO:0000256" key="1">
    <source>
        <dbReference type="SAM" id="Phobius"/>
    </source>
</evidence>
<reference evidence="3" key="1">
    <citation type="submission" date="2019-08" db="EMBL/GenBank/DDBJ databases">
        <title>The improved chromosome-level genome for the pearl oyster Pinctada fucata martensii using PacBio sequencing and Hi-C.</title>
        <authorList>
            <person name="Zheng Z."/>
        </authorList>
    </citation>
    <scope>NUCLEOTIDE SEQUENCE</scope>
    <source>
        <strain evidence="3">ZZ-2019</strain>
        <tissue evidence="3">Adductor muscle</tissue>
    </source>
</reference>
<dbReference type="AlphaFoldDB" id="A0AA89BSJ5"/>
<organism evidence="3 4">
    <name type="scientific">Pinctada imbricata</name>
    <name type="common">Atlantic pearl-oyster</name>
    <name type="synonym">Pinctada martensii</name>
    <dbReference type="NCBI Taxonomy" id="66713"/>
    <lineage>
        <taxon>Eukaryota</taxon>
        <taxon>Metazoa</taxon>
        <taxon>Spiralia</taxon>
        <taxon>Lophotrochozoa</taxon>
        <taxon>Mollusca</taxon>
        <taxon>Bivalvia</taxon>
        <taxon>Autobranchia</taxon>
        <taxon>Pteriomorphia</taxon>
        <taxon>Pterioida</taxon>
        <taxon>Pterioidea</taxon>
        <taxon>Pteriidae</taxon>
        <taxon>Pinctada</taxon>
    </lineage>
</organism>
<keyword evidence="1" id="KW-0812">Transmembrane</keyword>
<dbReference type="EMBL" id="VSWD01000009">
    <property type="protein sequence ID" value="KAK3093999.1"/>
    <property type="molecule type" value="Genomic_DNA"/>
</dbReference>
<dbReference type="Pfam" id="PF22883">
    <property type="entry name" value="Consortin_N"/>
    <property type="match status" value="1"/>
</dbReference>
<dbReference type="GO" id="GO:0071253">
    <property type="term" value="F:connexin binding"/>
    <property type="evidence" value="ECO:0007669"/>
    <property type="project" value="InterPro"/>
</dbReference>
<keyword evidence="4" id="KW-1185">Reference proteome</keyword>
<gene>
    <name evidence="3" type="ORF">FSP39_022749</name>
</gene>
<dbReference type="GO" id="GO:0005802">
    <property type="term" value="C:trans-Golgi network"/>
    <property type="evidence" value="ECO:0007669"/>
    <property type="project" value="InterPro"/>
</dbReference>
<dbReference type="PANTHER" id="PTHR28581">
    <property type="entry name" value="CONSORTIN"/>
    <property type="match status" value="1"/>
</dbReference>
<accession>A0AA89BSJ5</accession>
<comment type="caution">
    <text evidence="3">The sequence shown here is derived from an EMBL/GenBank/DDBJ whole genome shotgun (WGS) entry which is preliminary data.</text>
</comment>
<dbReference type="SUPFAM" id="SSF48452">
    <property type="entry name" value="TPR-like"/>
    <property type="match status" value="1"/>
</dbReference>
<dbReference type="Proteomes" id="UP001186944">
    <property type="component" value="Unassembled WGS sequence"/>
</dbReference>
<evidence type="ECO:0000313" key="4">
    <source>
        <dbReference type="Proteomes" id="UP001186944"/>
    </source>
</evidence>
<evidence type="ECO:0000259" key="2">
    <source>
        <dbReference type="Pfam" id="PF22883"/>
    </source>
</evidence>
<keyword evidence="1" id="KW-1133">Transmembrane helix</keyword>
<dbReference type="GO" id="GO:0005886">
    <property type="term" value="C:plasma membrane"/>
    <property type="evidence" value="ECO:0007669"/>
    <property type="project" value="TreeGrafter"/>
</dbReference>
<dbReference type="GO" id="GO:0030133">
    <property type="term" value="C:transport vesicle"/>
    <property type="evidence" value="ECO:0007669"/>
    <property type="project" value="TreeGrafter"/>
</dbReference>
<name>A0AA89BSJ5_PINIB</name>
<dbReference type="Gene3D" id="1.25.40.10">
    <property type="entry name" value="Tetratricopeptide repeat domain"/>
    <property type="match status" value="1"/>
</dbReference>